<dbReference type="EMBL" id="JALBCA010000087">
    <property type="protein sequence ID" value="KAI2383609.1"/>
    <property type="molecule type" value="Genomic_DNA"/>
</dbReference>
<name>A0ACB8URF3_9EURO</name>
<sequence length="337" mass="37343">MNLSGIIKSNRSRSSSSTPFTPQHQQIPRDQFPLFHPDPLALIDIPWHASYTRSPAQHHPELDLFLRYALDQAYQWTTAHMPWSSASSTSHRVAGSAAAVQVCRHLSRFRPYKERREQRGPCAEHWFGRRSVHEDAARTGTASFAELRRVLKDRHAEMELRYHPDVVGATRVTTYEAASSRAAVGGGWTEATACVNTLTHKYPLCTARRYTVLEITASLPPGQPPDDPPGFIVLQLPLCPADFPSSGLADARDYVFANYVSIEMVRCLHADASAGPRLEWTMATSGQACGWIPESVQRSWSLGGVPKQIVKDVGFVLQYLAGERDKKNGDLVVPASG</sequence>
<gene>
    <name evidence="1" type="ORF">LOY88_005174</name>
</gene>
<comment type="caution">
    <text evidence="1">The sequence shown here is derived from an EMBL/GenBank/DDBJ whole genome shotgun (WGS) entry which is preliminary data.</text>
</comment>
<proteinExistence type="predicted"/>
<reference evidence="1" key="1">
    <citation type="journal article" date="2022" name="bioRxiv">
        <title>Population genetic analysis of Ophidiomyces ophidiicola, the causative agent of snake fungal disease, indicates recent introductions to the USA.</title>
        <authorList>
            <person name="Ladner J.T."/>
            <person name="Palmer J.M."/>
            <person name="Ettinger C.L."/>
            <person name="Stajich J.E."/>
            <person name="Farrell T.M."/>
            <person name="Glorioso B.M."/>
            <person name="Lawson B."/>
            <person name="Price S.J."/>
            <person name="Stengle A.G."/>
            <person name="Grear D.A."/>
            <person name="Lorch J.M."/>
        </authorList>
    </citation>
    <scope>NUCLEOTIDE SEQUENCE</scope>
    <source>
        <strain evidence="1">NWHC 24266-5</strain>
    </source>
</reference>
<evidence type="ECO:0000313" key="1">
    <source>
        <dbReference type="EMBL" id="KAI2383609.1"/>
    </source>
</evidence>
<protein>
    <submittedName>
        <fullName evidence="1">Uncharacterized protein</fullName>
    </submittedName>
</protein>
<organism evidence="1">
    <name type="scientific">Ophidiomyces ophidiicola</name>
    <dbReference type="NCBI Taxonomy" id="1387563"/>
    <lineage>
        <taxon>Eukaryota</taxon>
        <taxon>Fungi</taxon>
        <taxon>Dikarya</taxon>
        <taxon>Ascomycota</taxon>
        <taxon>Pezizomycotina</taxon>
        <taxon>Eurotiomycetes</taxon>
        <taxon>Eurotiomycetidae</taxon>
        <taxon>Onygenales</taxon>
        <taxon>Onygenaceae</taxon>
        <taxon>Ophidiomyces</taxon>
    </lineage>
</organism>
<accession>A0ACB8URF3</accession>